<dbReference type="Pfam" id="PF00884">
    <property type="entry name" value="Sulfatase"/>
    <property type="match status" value="1"/>
</dbReference>
<keyword evidence="7" id="KW-1185">Reference proteome</keyword>
<dbReference type="InterPro" id="IPR017850">
    <property type="entry name" value="Alkaline_phosphatase_core_sf"/>
</dbReference>
<dbReference type="PANTHER" id="PTHR42693">
    <property type="entry name" value="ARYLSULFATASE FAMILY MEMBER"/>
    <property type="match status" value="1"/>
</dbReference>
<proteinExistence type="inferred from homology"/>
<dbReference type="Gene3D" id="3.30.1120.10">
    <property type="match status" value="1"/>
</dbReference>
<name>A0ABV4U761_9BACT</name>
<feature type="domain" description="Sulfatase N-terminal" evidence="5">
    <location>
        <begin position="6"/>
        <end position="324"/>
    </location>
</feature>
<accession>A0ABV4U761</accession>
<evidence type="ECO:0000259" key="5">
    <source>
        <dbReference type="Pfam" id="PF00884"/>
    </source>
</evidence>
<keyword evidence="2" id="KW-0479">Metal-binding</keyword>
<dbReference type="EMBL" id="JBGUBD010000005">
    <property type="protein sequence ID" value="MFA9478586.1"/>
    <property type="molecule type" value="Genomic_DNA"/>
</dbReference>
<dbReference type="Proteomes" id="UP001575105">
    <property type="component" value="Unassembled WGS sequence"/>
</dbReference>
<evidence type="ECO:0000313" key="6">
    <source>
        <dbReference type="EMBL" id="MFA9478586.1"/>
    </source>
</evidence>
<evidence type="ECO:0000256" key="2">
    <source>
        <dbReference type="ARBA" id="ARBA00022723"/>
    </source>
</evidence>
<evidence type="ECO:0000256" key="1">
    <source>
        <dbReference type="ARBA" id="ARBA00008779"/>
    </source>
</evidence>
<organism evidence="6 7">
    <name type="scientific">Natronomicrosphaera hydrolytica</name>
    <dbReference type="NCBI Taxonomy" id="3242702"/>
    <lineage>
        <taxon>Bacteria</taxon>
        <taxon>Pseudomonadati</taxon>
        <taxon>Planctomycetota</taxon>
        <taxon>Phycisphaerae</taxon>
        <taxon>Phycisphaerales</taxon>
        <taxon>Phycisphaeraceae</taxon>
        <taxon>Natronomicrosphaera</taxon>
    </lineage>
</organism>
<sequence length="457" mass="51673">MADDRPNLLLVFADQLRADAVGCYGNEVVRTPTIDALARQGVRAQHCFANYPCCGPMRASMLTAVDASRHGVIANDLAIRTDLPTLGTTLRDAGYRTGYVGKWHLDGVPRSKYTPPGPRRLGFDDYWAVCNCAHDYFRPYYYRDTPQRIDAEGYEPIVQTELAIEFLQSHREMNQPFGLVVSWGPPHDPYPQVPEQYRDLYDPARLPLRPNVQPATENALANGLECRRTIADYYAATTALDEQLDRLLSTLNQLGMAENTLVVFTSDHGDMLWSHGWMKKQSPYAESVHVPLVLRGPSLPAGETCDALVGLMDLTPTLLGLLGVEPPDAMHWRDRSDVLRDERHADEVDAVLLANPFATDEARDQQMPEWRGLRTHTHTYVETEPGKAWLLFSDIEDPYQMRNLVGDPTVRDLQRRLSLRLAALLQQADDPFLPGEQWLDRLGLTAAWQDREARVWQ</sequence>
<dbReference type="Gene3D" id="3.40.720.10">
    <property type="entry name" value="Alkaline Phosphatase, subunit A"/>
    <property type="match status" value="1"/>
</dbReference>
<evidence type="ECO:0000256" key="3">
    <source>
        <dbReference type="ARBA" id="ARBA00022801"/>
    </source>
</evidence>
<dbReference type="InterPro" id="IPR024607">
    <property type="entry name" value="Sulfatase_CS"/>
</dbReference>
<keyword evidence="3" id="KW-0378">Hydrolase</keyword>
<evidence type="ECO:0000313" key="7">
    <source>
        <dbReference type="Proteomes" id="UP001575105"/>
    </source>
</evidence>
<dbReference type="CDD" id="cd16034">
    <property type="entry name" value="sulfatase_like"/>
    <property type="match status" value="1"/>
</dbReference>
<reference evidence="6 7" key="1">
    <citation type="submission" date="2024-08" db="EMBL/GenBank/DDBJ databases">
        <title>Whole-genome sequencing of halo(alkali)philic microorganisms from hypersaline lakes.</title>
        <authorList>
            <person name="Sorokin D.Y."/>
            <person name="Merkel A.Y."/>
            <person name="Messina E."/>
            <person name="Yakimov M."/>
        </authorList>
    </citation>
    <scope>NUCLEOTIDE SEQUENCE [LARGE SCALE GENOMIC DNA]</scope>
    <source>
        <strain evidence="6 7">AB-hyl4</strain>
    </source>
</reference>
<dbReference type="PANTHER" id="PTHR42693:SF53">
    <property type="entry name" value="ENDO-4-O-SULFATASE"/>
    <property type="match status" value="1"/>
</dbReference>
<dbReference type="InterPro" id="IPR050738">
    <property type="entry name" value="Sulfatase"/>
</dbReference>
<protein>
    <submittedName>
        <fullName evidence="6">Sulfatase</fullName>
    </submittedName>
</protein>
<keyword evidence="4" id="KW-0106">Calcium</keyword>
<dbReference type="PROSITE" id="PS00149">
    <property type="entry name" value="SULFATASE_2"/>
    <property type="match status" value="1"/>
</dbReference>
<comment type="similarity">
    <text evidence="1">Belongs to the sulfatase family.</text>
</comment>
<dbReference type="InterPro" id="IPR000917">
    <property type="entry name" value="Sulfatase_N"/>
</dbReference>
<dbReference type="RefSeq" id="WP_425345512.1">
    <property type="nucleotide sequence ID" value="NZ_JBGUBD010000005.1"/>
</dbReference>
<dbReference type="SUPFAM" id="SSF53649">
    <property type="entry name" value="Alkaline phosphatase-like"/>
    <property type="match status" value="1"/>
</dbReference>
<gene>
    <name evidence="6" type="ORF">ACERK3_09790</name>
</gene>
<comment type="caution">
    <text evidence="6">The sequence shown here is derived from an EMBL/GenBank/DDBJ whole genome shotgun (WGS) entry which is preliminary data.</text>
</comment>
<evidence type="ECO:0000256" key="4">
    <source>
        <dbReference type="ARBA" id="ARBA00022837"/>
    </source>
</evidence>